<feature type="region of interest" description="Disordered" evidence="1">
    <location>
        <begin position="81"/>
        <end position="105"/>
    </location>
</feature>
<sequence length="133" mass="13912">MPEAAGDSVCSWVDNGEDERLGRVQKCRRCPSITIDRLSGSMYFAGHALVRPSKPQPPTSDVVIANENSGRATAVRWVIEATDTGQERGPRMRTPATAGKAGSGGVAGIDGWTAAALDDGWCDDGFDGCGTDA</sequence>
<evidence type="ECO:0000313" key="3">
    <source>
        <dbReference type="Proteomes" id="UP000654918"/>
    </source>
</evidence>
<dbReference type="Proteomes" id="UP000654918">
    <property type="component" value="Unassembled WGS sequence"/>
</dbReference>
<evidence type="ECO:0000256" key="1">
    <source>
        <dbReference type="SAM" id="MobiDB-lite"/>
    </source>
</evidence>
<accession>A0A8H6NC88</accession>
<dbReference type="EMBL" id="WIGO01000140">
    <property type="protein sequence ID" value="KAF6827285.1"/>
    <property type="molecule type" value="Genomic_DNA"/>
</dbReference>
<organism evidence="2 3">
    <name type="scientific">Colletotrichum plurivorum</name>
    <dbReference type="NCBI Taxonomy" id="2175906"/>
    <lineage>
        <taxon>Eukaryota</taxon>
        <taxon>Fungi</taxon>
        <taxon>Dikarya</taxon>
        <taxon>Ascomycota</taxon>
        <taxon>Pezizomycotina</taxon>
        <taxon>Sordariomycetes</taxon>
        <taxon>Hypocreomycetidae</taxon>
        <taxon>Glomerellales</taxon>
        <taxon>Glomerellaceae</taxon>
        <taxon>Colletotrichum</taxon>
        <taxon>Colletotrichum orchidearum species complex</taxon>
    </lineage>
</organism>
<keyword evidence="3" id="KW-1185">Reference proteome</keyword>
<comment type="caution">
    <text evidence="2">The sequence shown here is derived from an EMBL/GenBank/DDBJ whole genome shotgun (WGS) entry which is preliminary data.</text>
</comment>
<evidence type="ECO:0000313" key="2">
    <source>
        <dbReference type="EMBL" id="KAF6827285.1"/>
    </source>
</evidence>
<protein>
    <submittedName>
        <fullName evidence="2">Uncharacterized protein</fullName>
    </submittedName>
</protein>
<reference evidence="2" key="1">
    <citation type="journal article" date="2020" name="Phytopathology">
        <title>Genome Sequence Resources of Colletotrichum truncatum, C. plurivorum, C. musicola, and C. sojae: Four Species Pathogenic to Soybean (Glycine max).</title>
        <authorList>
            <person name="Rogerio F."/>
            <person name="Boufleur T.R."/>
            <person name="Ciampi-Guillardi M."/>
            <person name="Sukno S.A."/>
            <person name="Thon M.R."/>
            <person name="Massola Junior N.S."/>
            <person name="Baroncelli R."/>
        </authorList>
    </citation>
    <scope>NUCLEOTIDE SEQUENCE</scope>
    <source>
        <strain evidence="2">LFN00145</strain>
    </source>
</reference>
<dbReference type="AlphaFoldDB" id="A0A8H6NC88"/>
<gene>
    <name evidence="2" type="ORF">CPLU01_09162</name>
</gene>
<name>A0A8H6NC88_9PEZI</name>
<proteinExistence type="predicted"/>